<proteinExistence type="predicted"/>
<name>A0ABT4PUK2_9MYCO</name>
<protein>
    <submittedName>
        <fullName evidence="2">Molybdopterin-dependent oxidoreductase</fullName>
    </submittedName>
</protein>
<dbReference type="Pfam" id="PF00174">
    <property type="entry name" value="Oxidored_molyb"/>
    <property type="match status" value="1"/>
</dbReference>
<dbReference type="Proteomes" id="UP001142153">
    <property type="component" value="Unassembled WGS sequence"/>
</dbReference>
<feature type="domain" description="Oxidoreductase molybdopterin-binding" evidence="1">
    <location>
        <begin position="34"/>
        <end position="153"/>
    </location>
</feature>
<organism evidence="2 3">
    <name type="scientific">Mycobacterium hippophais</name>
    <dbReference type="NCBI Taxonomy" id="3016340"/>
    <lineage>
        <taxon>Bacteria</taxon>
        <taxon>Bacillati</taxon>
        <taxon>Actinomycetota</taxon>
        <taxon>Actinomycetes</taxon>
        <taxon>Mycobacteriales</taxon>
        <taxon>Mycobacteriaceae</taxon>
        <taxon>Mycobacterium</taxon>
    </lineage>
</organism>
<accession>A0ABT4PUK2</accession>
<gene>
    <name evidence="2" type="ORF">O6P37_15295</name>
</gene>
<dbReference type="InterPro" id="IPR000572">
    <property type="entry name" value="OxRdtase_Mopterin-bd_dom"/>
</dbReference>
<dbReference type="PANTHER" id="PTHR43032:SF4">
    <property type="entry name" value="OXIDOREDUCTASE MOLYBDOPTERIN-BINDING DOMAIN-CONTAINING PROTEIN"/>
    <property type="match status" value="1"/>
</dbReference>
<evidence type="ECO:0000259" key="1">
    <source>
        <dbReference type="Pfam" id="PF00174"/>
    </source>
</evidence>
<dbReference type="InterPro" id="IPR036374">
    <property type="entry name" value="OxRdtase_Mopterin-bd_sf"/>
</dbReference>
<dbReference type="EMBL" id="JAPZPY010000006">
    <property type="protein sequence ID" value="MCZ8380236.1"/>
    <property type="molecule type" value="Genomic_DNA"/>
</dbReference>
<evidence type="ECO:0000313" key="3">
    <source>
        <dbReference type="Proteomes" id="UP001142153"/>
    </source>
</evidence>
<sequence>MTLPPGQRAVGGFPRFGAHLHQPPPAVPVDPVIELMKLPRRQLTADFHCVAGWSATDLRWEGVAFETFYRRIIEPIVVPGTVITHVVFGGLDGYRSVASIEDILAEDVLIADRLDGGPLNGDHGAPVRLVSPSQYGFISTKHLCSIEVRTAKPTKNMGAAHRISHPRARVWQEERHPYLPGWLLRPVYRLLIAPIAALSARGGQG</sequence>
<keyword evidence="3" id="KW-1185">Reference proteome</keyword>
<comment type="caution">
    <text evidence="2">The sequence shown here is derived from an EMBL/GenBank/DDBJ whole genome shotgun (WGS) entry which is preliminary data.</text>
</comment>
<evidence type="ECO:0000313" key="2">
    <source>
        <dbReference type="EMBL" id="MCZ8380236.1"/>
    </source>
</evidence>
<dbReference type="Gene3D" id="3.90.420.10">
    <property type="entry name" value="Oxidoreductase, molybdopterin-binding domain"/>
    <property type="match status" value="1"/>
</dbReference>
<dbReference type="RefSeq" id="WP_269894889.1">
    <property type="nucleotide sequence ID" value="NZ_JAPZPY010000006.1"/>
</dbReference>
<reference evidence="2" key="1">
    <citation type="submission" date="2022-12" db="EMBL/GenBank/DDBJ databases">
        <authorList>
            <person name="Deng Y."/>
            <person name="Zhang Y.-Q."/>
        </authorList>
    </citation>
    <scope>NUCLEOTIDE SEQUENCE</scope>
    <source>
        <strain evidence="2">CPCC 205372</strain>
    </source>
</reference>
<dbReference type="PANTHER" id="PTHR43032">
    <property type="entry name" value="PROTEIN-METHIONINE-SULFOXIDE REDUCTASE"/>
    <property type="match status" value="1"/>
</dbReference>
<dbReference type="SUPFAM" id="SSF56524">
    <property type="entry name" value="Oxidoreductase molybdopterin-binding domain"/>
    <property type="match status" value="1"/>
</dbReference>